<reference evidence="10 11" key="1">
    <citation type="journal article" date="2020" name="ISME J.">
        <title>Uncovering the hidden diversity of litter-decomposition mechanisms in mushroom-forming fungi.</title>
        <authorList>
            <person name="Floudas D."/>
            <person name="Bentzer J."/>
            <person name="Ahren D."/>
            <person name="Johansson T."/>
            <person name="Persson P."/>
            <person name="Tunlid A."/>
        </authorList>
    </citation>
    <scope>NUCLEOTIDE SEQUENCE [LARGE SCALE GENOMIC DNA]</scope>
    <source>
        <strain evidence="10 11">CBS 101986</strain>
    </source>
</reference>
<feature type="region of interest" description="Disordered" evidence="8">
    <location>
        <begin position="142"/>
        <end position="279"/>
    </location>
</feature>
<feature type="coiled-coil region" evidence="7">
    <location>
        <begin position="326"/>
        <end position="353"/>
    </location>
</feature>
<dbReference type="PANTHER" id="PTHR47416:SF8">
    <property type="entry name" value="BASIC-LEUCINE ZIPPER TRANSCRIPTION FACTOR E-RELATED"/>
    <property type="match status" value="1"/>
</dbReference>
<feature type="compositionally biased region" description="Acidic residues" evidence="8">
    <location>
        <begin position="264"/>
        <end position="273"/>
    </location>
</feature>
<keyword evidence="7" id="KW-0175">Coiled coil</keyword>
<dbReference type="CDD" id="cd14810">
    <property type="entry name" value="bZIP_u1"/>
    <property type="match status" value="1"/>
</dbReference>
<comment type="caution">
    <text evidence="10">The sequence shown here is derived from an EMBL/GenBank/DDBJ whole genome shotgun (WGS) entry which is preliminary data.</text>
</comment>
<keyword evidence="11" id="KW-1185">Reference proteome</keyword>
<comment type="subcellular location">
    <subcellularLocation>
        <location evidence="1">Nucleus</location>
    </subcellularLocation>
</comment>
<evidence type="ECO:0000256" key="6">
    <source>
        <dbReference type="ARBA" id="ARBA00023242"/>
    </source>
</evidence>
<evidence type="ECO:0000313" key="10">
    <source>
        <dbReference type="EMBL" id="KAF5318869.1"/>
    </source>
</evidence>
<dbReference type="GO" id="GO:0003677">
    <property type="term" value="F:DNA binding"/>
    <property type="evidence" value="ECO:0007669"/>
    <property type="project" value="UniProtKB-KW"/>
</dbReference>
<evidence type="ECO:0000313" key="11">
    <source>
        <dbReference type="Proteomes" id="UP000567179"/>
    </source>
</evidence>
<comment type="similarity">
    <text evidence="2">Belongs to the bZIP family.</text>
</comment>
<gene>
    <name evidence="10" type="ORF">D9619_010943</name>
</gene>
<evidence type="ECO:0000259" key="9">
    <source>
        <dbReference type="PROSITE" id="PS00036"/>
    </source>
</evidence>
<evidence type="ECO:0000256" key="3">
    <source>
        <dbReference type="ARBA" id="ARBA00023015"/>
    </source>
</evidence>
<feature type="compositionally biased region" description="Low complexity" evidence="8">
    <location>
        <begin position="225"/>
        <end position="236"/>
    </location>
</feature>
<dbReference type="Gene3D" id="1.20.5.170">
    <property type="match status" value="1"/>
</dbReference>
<evidence type="ECO:0000256" key="5">
    <source>
        <dbReference type="ARBA" id="ARBA00023163"/>
    </source>
</evidence>
<sequence>MLVDNHNTQSHFPPPPSMSMYQGYTAEPEISDFFDTELFNSNFTGSAHSSSPSGSRESTPQSLMTPPQEVAPTSFPDVHDGGDEQPLFANYDDPLKGLGLSMASTSLFNFDGSFGNGLPSFGMDMGLGMNFGMGMTMSEPMFTTGINPSQIDTPPPSGEQAEEESPEAATESPAAAPEPTAEKPTIVIAPVKAAGHGKARKGTVQSGGVVKKTTGSLHKEKETPSSSFASSSRKTSQNPVISTALFTTSLPSPHTSNSSKAESEAGDDDDDDLPHDWRPSPEVFAKMTSKEKRQLRNKISARNFRVRRKEYISTLEGDIAERDRMLDHYRSQLSSHESENIALRQEIAALKKALLEGRGGTVHLPPPAPLPEQSAAEQLAAAAAASASQSSAPLLTANTQKDLPMSPRLGGSANRFWGGVAGASFTPVHTTLVPDITNVVGRKALQENMNPAMNAQSATPAHAVSKPLPGFDGFADLNPFTMKTLDAYRMHLWGKMASQQHAHQQHLQQMQQQQAPGLSAGLRPHYFAGASKQAASISAVLASKHAYPSPPATPLLTTKGLASSNKEREIQQQQEKAQQQAMLAAMASQTVFRKLGSAFWEAFSGSSPSSSHSAAQNWDQEKVQRVLEGKAVLQVVDVEPPTPKVSPKSRPIMAASRSQDDAKSCHLTDILEESMRCLTLAKKV</sequence>
<feature type="region of interest" description="Disordered" evidence="8">
    <location>
        <begin position="1"/>
        <end position="22"/>
    </location>
</feature>
<evidence type="ECO:0000256" key="7">
    <source>
        <dbReference type="SAM" id="Coils"/>
    </source>
</evidence>
<dbReference type="GO" id="GO:0003700">
    <property type="term" value="F:DNA-binding transcription factor activity"/>
    <property type="evidence" value="ECO:0007669"/>
    <property type="project" value="InterPro"/>
</dbReference>
<feature type="region of interest" description="Disordered" evidence="8">
    <location>
        <begin position="44"/>
        <end position="90"/>
    </location>
</feature>
<dbReference type="PANTHER" id="PTHR47416">
    <property type="entry name" value="BASIC-LEUCINE ZIPPER TRANSCRIPTION FACTOR F-RELATED"/>
    <property type="match status" value="1"/>
</dbReference>
<evidence type="ECO:0000256" key="4">
    <source>
        <dbReference type="ARBA" id="ARBA00023125"/>
    </source>
</evidence>
<feature type="compositionally biased region" description="Low complexity" evidence="8">
    <location>
        <begin position="167"/>
        <end position="185"/>
    </location>
</feature>
<accession>A0A8H5F073</accession>
<dbReference type="GO" id="GO:0005634">
    <property type="term" value="C:nucleus"/>
    <property type="evidence" value="ECO:0007669"/>
    <property type="project" value="UniProtKB-SubCell"/>
</dbReference>
<name>A0A8H5F073_9AGAR</name>
<keyword evidence="6" id="KW-0539">Nucleus</keyword>
<proteinExistence type="inferred from homology"/>
<keyword evidence="4" id="KW-0238">DNA-binding</keyword>
<dbReference type="OrthoDB" id="5571888at2759"/>
<feature type="compositionally biased region" description="Low complexity" evidence="8">
    <location>
        <begin position="46"/>
        <end position="62"/>
    </location>
</feature>
<dbReference type="InterPro" id="IPR004827">
    <property type="entry name" value="bZIP"/>
</dbReference>
<dbReference type="InterPro" id="IPR046347">
    <property type="entry name" value="bZIP_sf"/>
</dbReference>
<keyword evidence="3" id="KW-0805">Transcription regulation</keyword>
<protein>
    <recommendedName>
        <fullName evidence="9">BZIP domain-containing protein</fullName>
    </recommendedName>
</protein>
<evidence type="ECO:0000256" key="1">
    <source>
        <dbReference type="ARBA" id="ARBA00004123"/>
    </source>
</evidence>
<feature type="region of interest" description="Disordered" evidence="8">
    <location>
        <begin position="640"/>
        <end position="659"/>
    </location>
</feature>
<dbReference type="SMART" id="SM00338">
    <property type="entry name" value="BRLZ"/>
    <property type="match status" value="1"/>
</dbReference>
<feature type="compositionally biased region" description="Polar residues" evidence="8">
    <location>
        <begin position="237"/>
        <end position="260"/>
    </location>
</feature>
<evidence type="ECO:0000256" key="8">
    <source>
        <dbReference type="SAM" id="MobiDB-lite"/>
    </source>
</evidence>
<dbReference type="PROSITE" id="PS00036">
    <property type="entry name" value="BZIP_BASIC"/>
    <property type="match status" value="1"/>
</dbReference>
<dbReference type="Proteomes" id="UP000567179">
    <property type="component" value="Unassembled WGS sequence"/>
</dbReference>
<feature type="compositionally biased region" description="Polar residues" evidence="8">
    <location>
        <begin position="1"/>
        <end position="11"/>
    </location>
</feature>
<dbReference type="SUPFAM" id="SSF57959">
    <property type="entry name" value="Leucine zipper domain"/>
    <property type="match status" value="1"/>
</dbReference>
<evidence type="ECO:0000256" key="2">
    <source>
        <dbReference type="ARBA" id="ARBA00007163"/>
    </source>
</evidence>
<dbReference type="EMBL" id="JAACJJ010000030">
    <property type="protein sequence ID" value="KAF5318869.1"/>
    <property type="molecule type" value="Genomic_DNA"/>
</dbReference>
<dbReference type="AlphaFoldDB" id="A0A8H5F073"/>
<keyword evidence="5" id="KW-0804">Transcription</keyword>
<feature type="domain" description="BZIP" evidence="9">
    <location>
        <begin position="292"/>
        <end position="307"/>
    </location>
</feature>
<organism evidence="10 11">
    <name type="scientific">Psilocybe cf. subviscida</name>
    <dbReference type="NCBI Taxonomy" id="2480587"/>
    <lineage>
        <taxon>Eukaryota</taxon>
        <taxon>Fungi</taxon>
        <taxon>Dikarya</taxon>
        <taxon>Basidiomycota</taxon>
        <taxon>Agaricomycotina</taxon>
        <taxon>Agaricomycetes</taxon>
        <taxon>Agaricomycetidae</taxon>
        <taxon>Agaricales</taxon>
        <taxon>Agaricineae</taxon>
        <taxon>Strophariaceae</taxon>
        <taxon>Psilocybe</taxon>
    </lineage>
</organism>